<feature type="domain" description="Histidine kinase" evidence="7">
    <location>
        <begin position="220"/>
        <end position="441"/>
    </location>
</feature>
<reference evidence="9 10" key="1">
    <citation type="submission" date="2018-05" db="EMBL/GenBank/DDBJ databases">
        <authorList>
            <person name="Lanie J.A."/>
            <person name="Ng W.-L."/>
            <person name="Kazmierczak K.M."/>
            <person name="Andrzejewski T.M."/>
            <person name="Davidsen T.M."/>
            <person name="Wayne K.J."/>
            <person name="Tettelin H."/>
            <person name="Glass J.I."/>
            <person name="Rusch D."/>
            <person name="Podicherti R."/>
            <person name="Tsui H.-C.T."/>
            <person name="Winkler M.E."/>
        </authorList>
    </citation>
    <scope>NUCLEOTIDE SEQUENCE [LARGE SCALE GENOMIC DNA]</scope>
    <source>
        <strain evidence="9 10">BUT-10</strain>
    </source>
</reference>
<feature type="modified residue" description="4-aspartylphosphate" evidence="5">
    <location>
        <position position="506"/>
    </location>
</feature>
<dbReference type="CDD" id="cd17546">
    <property type="entry name" value="REC_hyHK_CKI1_RcsC-like"/>
    <property type="match status" value="1"/>
</dbReference>
<dbReference type="InterPro" id="IPR003661">
    <property type="entry name" value="HisK_dim/P_dom"/>
</dbReference>
<feature type="transmembrane region" description="Helical" evidence="6">
    <location>
        <begin position="108"/>
        <end position="125"/>
    </location>
</feature>
<feature type="domain" description="Response regulatory" evidence="8">
    <location>
        <begin position="457"/>
        <end position="574"/>
    </location>
</feature>
<dbReference type="PROSITE" id="PS50109">
    <property type="entry name" value="HIS_KIN"/>
    <property type="match status" value="1"/>
</dbReference>
<dbReference type="SMART" id="SM00387">
    <property type="entry name" value="HATPase_c"/>
    <property type="match status" value="1"/>
</dbReference>
<dbReference type="Pfam" id="PF00072">
    <property type="entry name" value="Response_reg"/>
    <property type="match status" value="1"/>
</dbReference>
<evidence type="ECO:0000259" key="7">
    <source>
        <dbReference type="PROSITE" id="PS50109"/>
    </source>
</evidence>
<dbReference type="PANTHER" id="PTHR45339">
    <property type="entry name" value="HYBRID SIGNAL TRANSDUCTION HISTIDINE KINASE J"/>
    <property type="match status" value="1"/>
</dbReference>
<dbReference type="CDD" id="cd00082">
    <property type="entry name" value="HisKA"/>
    <property type="match status" value="1"/>
</dbReference>
<dbReference type="InterPro" id="IPR011006">
    <property type="entry name" value="CheY-like_superfamily"/>
</dbReference>
<comment type="caution">
    <text evidence="9">The sequence shown here is derived from an EMBL/GenBank/DDBJ whole genome shotgun (WGS) entry which is preliminary data.</text>
</comment>
<dbReference type="InterPro" id="IPR036890">
    <property type="entry name" value="HATPase_C_sf"/>
</dbReference>
<dbReference type="InterPro" id="IPR005467">
    <property type="entry name" value="His_kinase_dom"/>
</dbReference>
<keyword evidence="4" id="KW-0902">Two-component regulatory system</keyword>
<keyword evidence="9" id="KW-0418">Kinase</keyword>
<dbReference type="AlphaFoldDB" id="A0A328BI64"/>
<dbReference type="RefSeq" id="WP_111276276.1">
    <property type="nucleotide sequence ID" value="NZ_QFYS01000005.1"/>
</dbReference>
<keyword evidence="6" id="KW-0472">Membrane</keyword>
<dbReference type="SUPFAM" id="SSF52172">
    <property type="entry name" value="CheY-like"/>
    <property type="match status" value="1"/>
</dbReference>
<dbReference type="Proteomes" id="UP000249524">
    <property type="component" value="Unassembled WGS sequence"/>
</dbReference>
<evidence type="ECO:0000256" key="3">
    <source>
        <dbReference type="ARBA" id="ARBA00022553"/>
    </source>
</evidence>
<keyword evidence="9" id="KW-0808">Transferase</keyword>
<organism evidence="9 10">
    <name type="scientific">Phenylobacterium kunshanense</name>
    <dbReference type="NCBI Taxonomy" id="1445034"/>
    <lineage>
        <taxon>Bacteria</taxon>
        <taxon>Pseudomonadati</taxon>
        <taxon>Pseudomonadota</taxon>
        <taxon>Alphaproteobacteria</taxon>
        <taxon>Caulobacterales</taxon>
        <taxon>Caulobacteraceae</taxon>
        <taxon>Phenylobacterium</taxon>
    </lineage>
</organism>
<dbReference type="GO" id="GO:0000155">
    <property type="term" value="F:phosphorelay sensor kinase activity"/>
    <property type="evidence" value="ECO:0007669"/>
    <property type="project" value="InterPro"/>
</dbReference>
<dbReference type="Pfam" id="PF02518">
    <property type="entry name" value="HATPase_c"/>
    <property type="match status" value="1"/>
</dbReference>
<evidence type="ECO:0000256" key="2">
    <source>
        <dbReference type="ARBA" id="ARBA00012438"/>
    </source>
</evidence>
<evidence type="ECO:0000256" key="1">
    <source>
        <dbReference type="ARBA" id="ARBA00000085"/>
    </source>
</evidence>
<evidence type="ECO:0000313" key="9">
    <source>
        <dbReference type="EMBL" id="RAK64738.1"/>
    </source>
</evidence>
<dbReference type="SUPFAM" id="SSF47384">
    <property type="entry name" value="Homodimeric domain of signal transducing histidine kinase"/>
    <property type="match status" value="1"/>
</dbReference>
<dbReference type="Gene3D" id="3.30.565.10">
    <property type="entry name" value="Histidine kinase-like ATPase, C-terminal domain"/>
    <property type="match status" value="1"/>
</dbReference>
<evidence type="ECO:0000256" key="6">
    <source>
        <dbReference type="SAM" id="Phobius"/>
    </source>
</evidence>
<dbReference type="PROSITE" id="PS50110">
    <property type="entry name" value="RESPONSE_REGULATORY"/>
    <property type="match status" value="1"/>
</dbReference>
<keyword evidence="6" id="KW-0812">Transmembrane</keyword>
<dbReference type="EC" id="2.7.13.3" evidence="2"/>
<feature type="transmembrane region" description="Helical" evidence="6">
    <location>
        <begin position="82"/>
        <end position="102"/>
    </location>
</feature>
<dbReference type="EMBL" id="QFYS01000005">
    <property type="protein sequence ID" value="RAK64738.1"/>
    <property type="molecule type" value="Genomic_DNA"/>
</dbReference>
<dbReference type="OrthoDB" id="7200675at2"/>
<dbReference type="SMART" id="SM00448">
    <property type="entry name" value="REC"/>
    <property type="match status" value="1"/>
</dbReference>
<sequence>MVEIAADVTHPQGYIRYSRTVAVTRLVLVGGLVGLLAFYTTPRIAALGLVEFVLYLALLAASELARRSQDGPAAVRRLRRQADALMVLLVANACALAAAISLHDGGRLRVEAALLAICVLLFAALRAHQGRLSYVVGVAPPAATLIWLALEESGVATLGVDALAMCLFVGAVLVVTWRQQASDTALGRVAQDLRRKTLALTHAADEAREAIGARSRLLAATSHEVRTPLNAVLGFAQALRRQPLAPTQDDLARGIVDGGEQLSRLLDGILAAAEGEKGAARLDLAPFDLRQRVQGVARIWREAAAAMGVELLLVDDTPEVSFDIVADGAKIELALVTLVAGALKVTPSGGRVRIRLAGLARGGRLGVLLEVADTGPAMSFLDRARAFEAFGETERGRQSGDSGLALARSSANVVLMDGEMGVETPPEGTGAVFWFAFNAPAHMAPSSLHPTVARRLRVLAAEDNAANRRVLEALLGHLPVDLVFAEDGAQAVSVWRGGCFDLILMDANMPVMSGVDAVRTIRAESGGTGRPPIWMLTANVSDEDVAAYHDAGADGILRKPIDSVALFDLLAEVSNALDPR</sequence>
<dbReference type="Pfam" id="PF00512">
    <property type="entry name" value="HisKA"/>
    <property type="match status" value="1"/>
</dbReference>
<name>A0A328BI64_9CAUL</name>
<dbReference type="InterPro" id="IPR001789">
    <property type="entry name" value="Sig_transdc_resp-reg_receiver"/>
</dbReference>
<feature type="transmembrane region" description="Helical" evidence="6">
    <location>
        <begin position="132"/>
        <end position="150"/>
    </location>
</feature>
<feature type="transmembrane region" description="Helical" evidence="6">
    <location>
        <begin position="156"/>
        <end position="177"/>
    </location>
</feature>
<proteinExistence type="predicted"/>
<keyword evidence="3 5" id="KW-0597">Phosphoprotein</keyword>
<dbReference type="InterPro" id="IPR036097">
    <property type="entry name" value="HisK_dim/P_sf"/>
</dbReference>
<keyword evidence="10" id="KW-1185">Reference proteome</keyword>
<evidence type="ECO:0000313" key="10">
    <source>
        <dbReference type="Proteomes" id="UP000249524"/>
    </source>
</evidence>
<dbReference type="SUPFAM" id="SSF55874">
    <property type="entry name" value="ATPase domain of HSP90 chaperone/DNA topoisomerase II/histidine kinase"/>
    <property type="match status" value="1"/>
</dbReference>
<evidence type="ECO:0000256" key="4">
    <source>
        <dbReference type="ARBA" id="ARBA00023012"/>
    </source>
</evidence>
<evidence type="ECO:0000256" key="5">
    <source>
        <dbReference type="PROSITE-ProRule" id="PRU00169"/>
    </source>
</evidence>
<feature type="transmembrane region" description="Helical" evidence="6">
    <location>
        <begin position="44"/>
        <end position="61"/>
    </location>
</feature>
<protein>
    <recommendedName>
        <fullName evidence="2">histidine kinase</fullName>
        <ecNumber evidence="2">2.7.13.3</ecNumber>
    </recommendedName>
</protein>
<dbReference type="Gene3D" id="3.40.50.2300">
    <property type="match status" value="1"/>
</dbReference>
<keyword evidence="6" id="KW-1133">Transmembrane helix</keyword>
<feature type="transmembrane region" description="Helical" evidence="6">
    <location>
        <begin position="20"/>
        <end position="38"/>
    </location>
</feature>
<comment type="catalytic activity">
    <reaction evidence="1">
        <text>ATP + protein L-histidine = ADP + protein N-phospho-L-histidine.</text>
        <dbReference type="EC" id="2.7.13.3"/>
    </reaction>
</comment>
<accession>A0A328BI64</accession>
<dbReference type="Gene3D" id="1.10.287.130">
    <property type="match status" value="1"/>
</dbReference>
<evidence type="ECO:0000259" key="8">
    <source>
        <dbReference type="PROSITE" id="PS50110"/>
    </source>
</evidence>
<gene>
    <name evidence="9" type="ORF">DJ019_11945</name>
</gene>
<dbReference type="PANTHER" id="PTHR45339:SF1">
    <property type="entry name" value="HYBRID SIGNAL TRANSDUCTION HISTIDINE KINASE J"/>
    <property type="match status" value="1"/>
</dbReference>
<dbReference type="SMART" id="SM00388">
    <property type="entry name" value="HisKA"/>
    <property type="match status" value="1"/>
</dbReference>
<dbReference type="InterPro" id="IPR003594">
    <property type="entry name" value="HATPase_dom"/>
</dbReference>